<keyword evidence="1" id="KW-1133">Transmembrane helix</keyword>
<dbReference type="PANTHER" id="PTHR34219">
    <property type="entry name" value="IRON-REGULATED INNER MEMBRANE PROTEIN-RELATED"/>
    <property type="match status" value="1"/>
</dbReference>
<organism evidence="2 3">
    <name type="scientific">Segniliparus rotundus (strain ATCC BAA-972 / CDC 1076 / CIP 108378 / DSM 44985 / JCM 13578)</name>
    <dbReference type="NCBI Taxonomy" id="640132"/>
    <lineage>
        <taxon>Bacteria</taxon>
        <taxon>Bacillati</taxon>
        <taxon>Actinomycetota</taxon>
        <taxon>Actinomycetes</taxon>
        <taxon>Mycobacteriales</taxon>
        <taxon>Segniliparaceae</taxon>
        <taxon>Segniliparus</taxon>
    </lineage>
</organism>
<feature type="transmembrane region" description="Helical" evidence="1">
    <location>
        <begin position="209"/>
        <end position="233"/>
    </location>
</feature>
<feature type="transmembrane region" description="Helical" evidence="1">
    <location>
        <begin position="28"/>
        <end position="50"/>
    </location>
</feature>
<dbReference type="InterPro" id="IPR005625">
    <property type="entry name" value="PepSY-ass_TM"/>
</dbReference>
<dbReference type="AlphaFoldDB" id="D6ZBD1"/>
<keyword evidence="1" id="KW-0812">Transmembrane</keyword>
<keyword evidence="1" id="KW-0472">Membrane</keyword>
<gene>
    <name evidence="2" type="ordered locus">Srot_2439</name>
</gene>
<dbReference type="PANTHER" id="PTHR34219:SF1">
    <property type="entry name" value="PEPSY DOMAIN-CONTAINING PROTEIN"/>
    <property type="match status" value="1"/>
</dbReference>
<feature type="transmembrane region" description="Helical" evidence="1">
    <location>
        <begin position="366"/>
        <end position="386"/>
    </location>
</feature>
<proteinExistence type="predicted"/>
<dbReference type="Pfam" id="PF03929">
    <property type="entry name" value="PepSY_TM"/>
    <property type="match status" value="1"/>
</dbReference>
<dbReference type="HOGENOM" id="CLU_031962_3_1_11"/>
<feature type="transmembrane region" description="Helical" evidence="1">
    <location>
        <begin position="170"/>
        <end position="188"/>
    </location>
</feature>
<accession>D6ZBD1</accession>
<protein>
    <submittedName>
        <fullName evidence="2">Propeptide PepSY amd peptidase M4</fullName>
    </submittedName>
</protein>
<sequence length="458" mass="49378">MTKSPTTREKPEAAAPEGLRPFVLRLHFYGGILVAPFLFLAALSGLMYTFSPQLDRALYQHELSVGHSGGQRMPISAQIASARAAHPEGRIFKVSPAPSATGTTRVLLTVDGMAEGYSRTVFVDPYTGEVLGAETTYGEWLPARAWIDELHRNLHLGEFGRNYSELAASWLWLIALSGLALWTARHAAPFALRAFLVPNRSARGRSRTLSWHGAVGVWALLGLLALSASGLTWSQHAGQSISDLRAVFGWSVPTVSKQLPGAQSARGTPVAEAEQIKKFDVVEAAARKLGMLDPIWIAPATNTSQTWQVNERKRDLPFRMGVASFDPATGAVLQYRDWAHWPFMAKAAEIAIGLHMGITLGITNQIALACVAICLITLIVRGYVMWWQRRPQGSGSAFGPLPKSGALTRLSPSAATAAVAGLGLIGWFFPLLGASLVSFVLADALAHLLAQRKTSADV</sequence>
<evidence type="ECO:0000313" key="2">
    <source>
        <dbReference type="EMBL" id="ADG98883.1"/>
    </source>
</evidence>
<reference evidence="2 3" key="1">
    <citation type="journal article" date="2010" name="Stand. Genomic Sci.">
        <title>Complete genome sequence of Segniliparus rotundus type strain (CDC 1076).</title>
        <authorList>
            <person name="Sikorski J."/>
            <person name="Lapidus A."/>
            <person name="Copeland A."/>
            <person name="Misra M."/>
            <person name="Glavina Del Rio T."/>
            <person name="Nolan M."/>
            <person name="Lucas S."/>
            <person name="Chen F."/>
            <person name="Tice H."/>
            <person name="Cheng J.F."/>
            <person name="Jando M."/>
            <person name="Schneider S."/>
            <person name="Bruce D."/>
            <person name="Goodwin L."/>
            <person name="Pitluck S."/>
            <person name="Liolios K."/>
            <person name="Mikhailova N."/>
            <person name="Pati A."/>
            <person name="Ivanova N."/>
            <person name="Mavromatis K."/>
            <person name="Chen A."/>
            <person name="Palaniappan K."/>
            <person name="Chertkov O."/>
            <person name="Land M."/>
            <person name="Hauser L."/>
            <person name="Chang Y.J."/>
            <person name="Jeffries C.D."/>
            <person name="Brettin T."/>
            <person name="Detter J.C."/>
            <person name="Han C."/>
            <person name="Rohde M."/>
            <person name="Goker M."/>
            <person name="Bristow J."/>
            <person name="Eisen J.A."/>
            <person name="Markowitz V."/>
            <person name="Hugenholtz P."/>
            <person name="Kyrpides N.C."/>
            <person name="Klenk H.P."/>
        </authorList>
    </citation>
    <scope>NUCLEOTIDE SEQUENCE [LARGE SCALE GENOMIC DNA]</scope>
    <source>
        <strain evidence="3">ATCC BAA-972 / CDC 1076 / CIP 108378 / DSM 44985 / JCM 13578</strain>
    </source>
</reference>
<dbReference type="STRING" id="640132.Srot_2439"/>
<dbReference type="Proteomes" id="UP000002247">
    <property type="component" value="Chromosome"/>
</dbReference>
<dbReference type="RefSeq" id="WP_013139333.1">
    <property type="nucleotide sequence ID" value="NC_014168.1"/>
</dbReference>
<dbReference type="EMBL" id="CP001958">
    <property type="protein sequence ID" value="ADG98883.1"/>
    <property type="molecule type" value="Genomic_DNA"/>
</dbReference>
<evidence type="ECO:0000256" key="1">
    <source>
        <dbReference type="SAM" id="Phobius"/>
    </source>
</evidence>
<evidence type="ECO:0000313" key="3">
    <source>
        <dbReference type="Proteomes" id="UP000002247"/>
    </source>
</evidence>
<dbReference type="eggNOG" id="COG3182">
    <property type="taxonomic scope" value="Bacteria"/>
</dbReference>
<name>D6ZBD1_SEGRD</name>
<dbReference type="KEGG" id="srt:Srot_2439"/>
<keyword evidence="3" id="KW-1185">Reference proteome</keyword>